<feature type="domain" description="Glycoside hydrolase 35 catalytic" evidence="3">
    <location>
        <begin position="18"/>
        <end position="365"/>
    </location>
</feature>
<comment type="similarity">
    <text evidence="1 2">Belongs to the glycosyl hydrolase 35 family.</text>
</comment>
<evidence type="ECO:0000256" key="1">
    <source>
        <dbReference type="ARBA" id="ARBA00009809"/>
    </source>
</evidence>
<reference evidence="4" key="1">
    <citation type="journal article" date="2020" name="Fungal Divers.">
        <title>Resolving the Mortierellaceae phylogeny through synthesis of multi-gene phylogenetics and phylogenomics.</title>
        <authorList>
            <person name="Vandepol N."/>
            <person name="Liber J."/>
            <person name="Desiro A."/>
            <person name="Na H."/>
            <person name="Kennedy M."/>
            <person name="Barry K."/>
            <person name="Grigoriev I.V."/>
            <person name="Miller A.N."/>
            <person name="O'Donnell K."/>
            <person name="Stajich J.E."/>
            <person name="Bonito G."/>
        </authorList>
    </citation>
    <scope>NUCLEOTIDE SEQUENCE</scope>
    <source>
        <strain evidence="4">BC1065</strain>
    </source>
</reference>
<evidence type="ECO:0000256" key="2">
    <source>
        <dbReference type="RuleBase" id="RU003679"/>
    </source>
</evidence>
<dbReference type="Pfam" id="PF01301">
    <property type="entry name" value="Glyco_hydro_35"/>
    <property type="match status" value="1"/>
</dbReference>
<name>A0A9P6Q590_9FUNG</name>
<dbReference type="Gene3D" id="3.20.20.80">
    <property type="entry name" value="Glycosidases"/>
    <property type="match status" value="1"/>
</dbReference>
<evidence type="ECO:0000313" key="5">
    <source>
        <dbReference type="Proteomes" id="UP000807716"/>
    </source>
</evidence>
<proteinExistence type="inferred from homology"/>
<dbReference type="InterPro" id="IPR031330">
    <property type="entry name" value="Gly_Hdrlase_35_cat"/>
</dbReference>
<dbReference type="SUPFAM" id="SSF51445">
    <property type="entry name" value="(Trans)glycosidases"/>
    <property type="match status" value="1"/>
</dbReference>
<dbReference type="AlphaFoldDB" id="A0A9P6Q590"/>
<dbReference type="GO" id="GO:0004553">
    <property type="term" value="F:hydrolase activity, hydrolyzing O-glycosyl compounds"/>
    <property type="evidence" value="ECO:0007669"/>
    <property type="project" value="InterPro"/>
</dbReference>
<dbReference type="PRINTS" id="PR00742">
    <property type="entry name" value="GLHYDRLASE35"/>
</dbReference>
<dbReference type="PANTHER" id="PTHR23421">
    <property type="entry name" value="BETA-GALACTOSIDASE RELATED"/>
    <property type="match status" value="1"/>
</dbReference>
<dbReference type="InterPro" id="IPR017853">
    <property type="entry name" value="GH"/>
</dbReference>
<sequence>MLYDKQRYGHILNYNQYSLIIHGQPTMILSGEFHYWRLPDRDRWESVLRQYRAAGLNCIRIYFHWGFHSPAEGLYDFTGNRDIDYLLTLCESIGLYVLAAPGPYICAETQGGGFPVWLIAKRDIRLRHLKTNFWKVYDAEFMRYCEQYFEHILPILAHHQITQDDGKTGCILGLQLENESFQTLFGYPLGLHDDMGALAHYARKYGITVPFFTNDGWEQGSFIVKEGIKYKHDFGLDLYGFDKYVDQTKMPDWEPSTVTAGLDGMERKVRSFGHAAAQTPIFIPELQGGWFNHYGLSYTYDTIYNFYGDQYTKMLLDTVTSQGCTTVNYYMFYGGTNWGTIGDADVYTSYDYSACIREYGFMSGRCRKLRLGLLFLHSFNDITSQTEATNKKQWTVTADLGNVLTYLRNFAKCKSPYFQLIALSRSNITHRSEVVRLECYLPYKASFTALGNYTLPKNHEIQLILSAAPIYIRSWVGNREVWIVGMAESGPTELAFYGVVSVLAHGGDIEVRMDLVGSDGDRYVQRLSVQGRGSQGYVLITNRGGTPDNGLHIVFLDHSASRTLYAHFDNNHYAHADIHRTQSVFGPSTPKLVAWGAYSTYYDTQKRALEVDALERDHALHVIAFDQDLHTLVHDAHGNDDNDNNSLGDGLPYGVRALHYGPVQASQATESARRFAPSVRDPSLAGLPFTGPWESRPVDFLNNSFDWIPCPKKLNSDEFEKVALDYKFTSGHVIYRGRFQTVAVNPSADKMAASTKVIQLKINMRHRVTAYVNGVSIGSHMVYSRQLLMPGAKVGPDPSIFGLGSHTFTIPSEVLALKTATSSLSSPPPPTPGTNGLVEHEIILVIDSVGLSRGPFVVNDFRNPRGLLSAKVIGPAGLVVRGSEHWHVAGVDVTKLANPYGSTGFPDEHVQEGWTLHTSGGPCLDPRKGVTWWRAQFEGPPRDVLLSAPSNSSLSEKTRLVIPFRLHIEGEFSAMILLNRTLIGRYFGSDSPQHDYYLMDGLVHYREDEDGRVGLTNELQLLIYGSQTIESIQVQILPWVVQLDGSPEHADWSGNLVSSVASDNADQGVPFFTIRHNISV</sequence>
<dbReference type="Gene3D" id="2.60.120.260">
    <property type="entry name" value="Galactose-binding domain-like"/>
    <property type="match status" value="1"/>
</dbReference>
<dbReference type="OrthoDB" id="1657402at2759"/>
<dbReference type="EMBL" id="JAAAJB010000268">
    <property type="protein sequence ID" value="KAG0259865.1"/>
    <property type="molecule type" value="Genomic_DNA"/>
</dbReference>
<comment type="caution">
    <text evidence="4">The sequence shown here is derived from an EMBL/GenBank/DDBJ whole genome shotgun (WGS) entry which is preliminary data.</text>
</comment>
<dbReference type="InterPro" id="IPR001944">
    <property type="entry name" value="Glycoside_Hdrlase_35"/>
</dbReference>
<dbReference type="Proteomes" id="UP000807716">
    <property type="component" value="Unassembled WGS sequence"/>
</dbReference>
<accession>A0A9P6Q590</accession>
<gene>
    <name evidence="4" type="ORF">DFQ27_003834</name>
</gene>
<keyword evidence="5" id="KW-1185">Reference proteome</keyword>
<protein>
    <recommendedName>
        <fullName evidence="3">Glycoside hydrolase 35 catalytic domain-containing protein</fullName>
    </recommendedName>
</protein>
<organism evidence="4 5">
    <name type="scientific">Actinomortierella ambigua</name>
    <dbReference type="NCBI Taxonomy" id="1343610"/>
    <lineage>
        <taxon>Eukaryota</taxon>
        <taxon>Fungi</taxon>
        <taxon>Fungi incertae sedis</taxon>
        <taxon>Mucoromycota</taxon>
        <taxon>Mortierellomycotina</taxon>
        <taxon>Mortierellomycetes</taxon>
        <taxon>Mortierellales</taxon>
        <taxon>Mortierellaceae</taxon>
        <taxon>Actinomortierella</taxon>
    </lineage>
</organism>
<evidence type="ECO:0000259" key="3">
    <source>
        <dbReference type="Pfam" id="PF01301"/>
    </source>
</evidence>
<dbReference type="GO" id="GO:0005975">
    <property type="term" value="P:carbohydrate metabolic process"/>
    <property type="evidence" value="ECO:0007669"/>
    <property type="project" value="InterPro"/>
</dbReference>
<evidence type="ECO:0000313" key="4">
    <source>
        <dbReference type="EMBL" id="KAG0259865.1"/>
    </source>
</evidence>